<dbReference type="FunFam" id="1.20.1250.20:FF:000196">
    <property type="entry name" value="MFS toxin efflux pump (AflT)"/>
    <property type="match status" value="1"/>
</dbReference>
<protein>
    <submittedName>
        <fullName evidence="9">MFS general substrate transporter</fullName>
    </submittedName>
</protein>
<evidence type="ECO:0000256" key="3">
    <source>
        <dbReference type="ARBA" id="ARBA00022692"/>
    </source>
</evidence>
<feature type="domain" description="Major facilitator superfamily (MFS) profile" evidence="8">
    <location>
        <begin position="30"/>
        <end position="495"/>
    </location>
</feature>
<keyword evidence="2" id="KW-0813">Transport</keyword>
<dbReference type="Proteomes" id="UP000799291">
    <property type="component" value="Unassembled WGS sequence"/>
</dbReference>
<name>A0A6G1IKL4_9PLEO</name>
<evidence type="ECO:0000256" key="1">
    <source>
        <dbReference type="ARBA" id="ARBA00004141"/>
    </source>
</evidence>
<evidence type="ECO:0000259" key="8">
    <source>
        <dbReference type="PROSITE" id="PS50850"/>
    </source>
</evidence>
<dbReference type="InterPro" id="IPR036259">
    <property type="entry name" value="MFS_trans_sf"/>
</dbReference>
<keyword evidence="3 7" id="KW-0812">Transmembrane</keyword>
<feature type="transmembrane region" description="Helical" evidence="7">
    <location>
        <begin position="95"/>
        <end position="113"/>
    </location>
</feature>
<gene>
    <name evidence="9" type="ORF">K458DRAFT_446276</name>
</gene>
<keyword evidence="4 7" id="KW-1133">Transmembrane helix</keyword>
<feature type="compositionally biased region" description="Basic and acidic residues" evidence="6">
    <location>
        <begin position="568"/>
        <end position="578"/>
    </location>
</feature>
<sequence length="594" mass="62748">MAAADQPQNDAKEDDIQDHEYPSGVRLAAIVFALVLGIFLASLDTTIITTAIPSITNDFHSLQDVGWYASALFFSVAATQSMWGKAYKYFPVKPVFLFSIFVFEVGSLICALAPNSNAFIAGRAITGVGIAGTFAGCFIIIALSARPRLRPAMTSSLSATFALAAVVGPLVGGAFTQNVTWRWCFYINLPLGGCAALALWLAFHPPKAAAPTPATPKEKLLQMDIPGVILICATVVCFTLATKWAGVEKAWSSGTTVGLLVASFVLLLLFSADQWHQGDRALLVPSFFKNRALLVGAVFEFFISGCFNLPVFYLPIYFQATRGASAISSGVRLIPVILSLTFAQIFIGGIITKTGIFNPFLLICPALAAVGSGLLMLLHESSSTGEWIGYQIVLGVGVGVMAVPLMLAQVVVGPKDVPTATAITIFAQSMGSAVFIPVAQAVFQNTLLKSLKSTLPHVNAYQVLAAGANNEAISTFPADAIPGILASYIRALKMTFAVGVPLAGVSLLVAVGMPWFRYHNETGKKEEGGEEGAAEAEAKNEEGVGVVANGNTDVEKEEKSVAVNSMASEEKEEQKGSEMGDSTVLGRKSGDTRV</sequence>
<dbReference type="Gene3D" id="1.20.1250.20">
    <property type="entry name" value="MFS general substrate transporter like domains"/>
    <property type="match status" value="1"/>
</dbReference>
<dbReference type="OrthoDB" id="10021397at2759"/>
<feature type="transmembrane region" description="Helical" evidence="7">
    <location>
        <begin position="223"/>
        <end position="241"/>
    </location>
</feature>
<dbReference type="PROSITE" id="PS50850">
    <property type="entry name" value="MFS"/>
    <property type="match status" value="1"/>
</dbReference>
<evidence type="ECO:0000256" key="7">
    <source>
        <dbReference type="SAM" id="Phobius"/>
    </source>
</evidence>
<keyword evidence="5 7" id="KW-0472">Membrane</keyword>
<feature type="transmembrane region" description="Helical" evidence="7">
    <location>
        <begin position="157"/>
        <end position="176"/>
    </location>
</feature>
<dbReference type="GO" id="GO:0005886">
    <property type="term" value="C:plasma membrane"/>
    <property type="evidence" value="ECO:0007669"/>
    <property type="project" value="TreeGrafter"/>
</dbReference>
<feature type="transmembrane region" description="Helical" evidence="7">
    <location>
        <begin position="390"/>
        <end position="411"/>
    </location>
</feature>
<evidence type="ECO:0000256" key="6">
    <source>
        <dbReference type="SAM" id="MobiDB-lite"/>
    </source>
</evidence>
<feature type="transmembrane region" description="Helical" evidence="7">
    <location>
        <begin position="183"/>
        <end position="203"/>
    </location>
</feature>
<evidence type="ECO:0000313" key="9">
    <source>
        <dbReference type="EMBL" id="KAF2678685.1"/>
    </source>
</evidence>
<keyword evidence="10" id="KW-1185">Reference proteome</keyword>
<dbReference type="AlphaFoldDB" id="A0A6G1IKL4"/>
<evidence type="ECO:0000256" key="5">
    <source>
        <dbReference type="ARBA" id="ARBA00023136"/>
    </source>
</evidence>
<dbReference type="InterPro" id="IPR020846">
    <property type="entry name" value="MFS_dom"/>
</dbReference>
<comment type="subcellular location">
    <subcellularLocation>
        <location evidence="1">Membrane</location>
        <topology evidence="1">Multi-pass membrane protein</topology>
    </subcellularLocation>
</comment>
<feature type="transmembrane region" description="Helical" evidence="7">
    <location>
        <begin position="292"/>
        <end position="318"/>
    </location>
</feature>
<evidence type="ECO:0000256" key="4">
    <source>
        <dbReference type="ARBA" id="ARBA00022989"/>
    </source>
</evidence>
<feature type="transmembrane region" description="Helical" evidence="7">
    <location>
        <begin position="125"/>
        <end position="145"/>
    </location>
</feature>
<feature type="transmembrane region" description="Helical" evidence="7">
    <location>
        <begin position="357"/>
        <end position="378"/>
    </location>
</feature>
<dbReference type="Pfam" id="PF07690">
    <property type="entry name" value="MFS_1"/>
    <property type="match status" value="1"/>
</dbReference>
<dbReference type="EMBL" id="MU005610">
    <property type="protein sequence ID" value="KAF2678685.1"/>
    <property type="molecule type" value="Genomic_DNA"/>
</dbReference>
<organism evidence="9 10">
    <name type="scientific">Lentithecium fluviatile CBS 122367</name>
    <dbReference type="NCBI Taxonomy" id="1168545"/>
    <lineage>
        <taxon>Eukaryota</taxon>
        <taxon>Fungi</taxon>
        <taxon>Dikarya</taxon>
        <taxon>Ascomycota</taxon>
        <taxon>Pezizomycotina</taxon>
        <taxon>Dothideomycetes</taxon>
        <taxon>Pleosporomycetidae</taxon>
        <taxon>Pleosporales</taxon>
        <taxon>Massarineae</taxon>
        <taxon>Lentitheciaceae</taxon>
        <taxon>Lentithecium</taxon>
    </lineage>
</organism>
<evidence type="ECO:0000313" key="10">
    <source>
        <dbReference type="Proteomes" id="UP000799291"/>
    </source>
</evidence>
<dbReference type="Gene3D" id="1.20.1720.10">
    <property type="entry name" value="Multidrug resistance protein D"/>
    <property type="match status" value="1"/>
</dbReference>
<feature type="transmembrane region" description="Helical" evidence="7">
    <location>
        <begin position="27"/>
        <end position="53"/>
    </location>
</feature>
<dbReference type="InterPro" id="IPR011701">
    <property type="entry name" value="MFS"/>
</dbReference>
<dbReference type="PANTHER" id="PTHR23501">
    <property type="entry name" value="MAJOR FACILITATOR SUPERFAMILY"/>
    <property type="match status" value="1"/>
</dbReference>
<dbReference type="CDD" id="cd17502">
    <property type="entry name" value="MFS_Azr1_MDR_like"/>
    <property type="match status" value="1"/>
</dbReference>
<feature type="transmembrane region" description="Helical" evidence="7">
    <location>
        <begin position="253"/>
        <end position="272"/>
    </location>
</feature>
<reference evidence="9" key="1">
    <citation type="journal article" date="2020" name="Stud. Mycol.">
        <title>101 Dothideomycetes genomes: a test case for predicting lifestyles and emergence of pathogens.</title>
        <authorList>
            <person name="Haridas S."/>
            <person name="Albert R."/>
            <person name="Binder M."/>
            <person name="Bloem J."/>
            <person name="Labutti K."/>
            <person name="Salamov A."/>
            <person name="Andreopoulos B."/>
            <person name="Baker S."/>
            <person name="Barry K."/>
            <person name="Bills G."/>
            <person name="Bluhm B."/>
            <person name="Cannon C."/>
            <person name="Castanera R."/>
            <person name="Culley D."/>
            <person name="Daum C."/>
            <person name="Ezra D."/>
            <person name="Gonzalez J."/>
            <person name="Henrissat B."/>
            <person name="Kuo A."/>
            <person name="Liang C."/>
            <person name="Lipzen A."/>
            <person name="Lutzoni F."/>
            <person name="Magnuson J."/>
            <person name="Mondo S."/>
            <person name="Nolan M."/>
            <person name="Ohm R."/>
            <person name="Pangilinan J."/>
            <person name="Park H.-J."/>
            <person name="Ramirez L."/>
            <person name="Alfaro M."/>
            <person name="Sun H."/>
            <person name="Tritt A."/>
            <person name="Yoshinaga Y."/>
            <person name="Zwiers L.-H."/>
            <person name="Turgeon B."/>
            <person name="Goodwin S."/>
            <person name="Spatafora J."/>
            <person name="Crous P."/>
            <person name="Grigoriev I."/>
        </authorList>
    </citation>
    <scope>NUCLEOTIDE SEQUENCE</scope>
    <source>
        <strain evidence="9">CBS 122367</strain>
    </source>
</reference>
<dbReference type="SUPFAM" id="SSF103473">
    <property type="entry name" value="MFS general substrate transporter"/>
    <property type="match status" value="1"/>
</dbReference>
<dbReference type="GO" id="GO:0022857">
    <property type="term" value="F:transmembrane transporter activity"/>
    <property type="evidence" value="ECO:0007669"/>
    <property type="project" value="InterPro"/>
</dbReference>
<evidence type="ECO:0000256" key="2">
    <source>
        <dbReference type="ARBA" id="ARBA00022448"/>
    </source>
</evidence>
<dbReference type="PANTHER" id="PTHR23501:SF177">
    <property type="entry name" value="MAJOR FACILITATOR SUPERFAMILY (MFS) PROFILE DOMAIN-CONTAINING PROTEIN-RELATED"/>
    <property type="match status" value="1"/>
</dbReference>
<feature type="region of interest" description="Disordered" evidence="6">
    <location>
        <begin position="522"/>
        <end position="594"/>
    </location>
</feature>
<feature type="transmembrane region" description="Helical" evidence="7">
    <location>
        <begin position="65"/>
        <end position="83"/>
    </location>
</feature>
<accession>A0A6G1IKL4</accession>
<feature type="transmembrane region" description="Helical" evidence="7">
    <location>
        <begin position="423"/>
        <end position="443"/>
    </location>
</feature>
<feature type="transmembrane region" description="Helical" evidence="7">
    <location>
        <begin position="330"/>
        <end position="351"/>
    </location>
</feature>
<feature type="transmembrane region" description="Helical" evidence="7">
    <location>
        <begin position="496"/>
        <end position="516"/>
    </location>
</feature>
<proteinExistence type="predicted"/>